<organism evidence="1 2">
    <name type="scientific">Planococcus glaciei</name>
    <dbReference type="NCBI Taxonomy" id="459472"/>
    <lineage>
        <taxon>Bacteria</taxon>
        <taxon>Bacillati</taxon>
        <taxon>Bacillota</taxon>
        <taxon>Bacilli</taxon>
        <taxon>Bacillales</taxon>
        <taxon>Caryophanaceae</taxon>
        <taxon>Planococcus</taxon>
    </lineage>
</organism>
<evidence type="ECO:0000313" key="1">
    <source>
        <dbReference type="EMBL" id="QKX52284.1"/>
    </source>
</evidence>
<proteinExistence type="predicted"/>
<evidence type="ECO:0008006" key="3">
    <source>
        <dbReference type="Google" id="ProtNLM"/>
    </source>
</evidence>
<evidence type="ECO:0000313" key="2">
    <source>
        <dbReference type="Proteomes" id="UP000509222"/>
    </source>
</evidence>
<reference evidence="2" key="1">
    <citation type="submission" date="2020-06" db="EMBL/GenBank/DDBJ databases">
        <title>Isolation of Planomicrobium glaciei.</title>
        <authorList>
            <person name="Malisova L."/>
            <person name="Safrankova R."/>
            <person name="Jakubu V."/>
            <person name="Spanelova P."/>
        </authorList>
    </citation>
    <scope>NUCLEOTIDE SEQUENCE [LARGE SCALE GENOMIC DNA]</scope>
    <source>
        <strain evidence="2">NRL-ATB46093</strain>
    </source>
</reference>
<sequence length="171" mass="20024">MKSIQIYDREDLLEIEFQDIRKFHGTRAYMAIGVAYRMAEAAFEALYGEDVPERSDISILAGHGGPGFRDTFEFITRAATRGEYEVDTAYPMAQYDPYRPTSYAFVFKRKSGEEVEVSLKKEFLPTVFYEFLKKGREEIFTQEEYEAFEKMKEQLCMRALELPLDELVEVR</sequence>
<keyword evidence="2" id="KW-1185">Reference proteome</keyword>
<dbReference type="RefSeq" id="WP_176295010.1">
    <property type="nucleotide sequence ID" value="NZ_CP051177.1"/>
</dbReference>
<dbReference type="EMBL" id="CP051177">
    <property type="protein sequence ID" value="QKX52284.1"/>
    <property type="molecule type" value="Genomic_DNA"/>
</dbReference>
<protein>
    <recommendedName>
        <fullName evidence="3">Formylmethanofuran dehydrogenase subunit E domain-containing protein</fullName>
    </recommendedName>
</protein>
<dbReference type="AlphaFoldDB" id="A0A7H8QE39"/>
<name>A0A7H8QE39_9BACL</name>
<dbReference type="Proteomes" id="UP000509222">
    <property type="component" value="Chromosome"/>
</dbReference>
<gene>
    <name evidence="1" type="ORF">HF394_17850</name>
</gene>
<accession>A0A7H8QE39</accession>